<dbReference type="AlphaFoldDB" id="A0AAQ3MHS3"/>
<proteinExistence type="predicted"/>
<keyword evidence="4" id="KW-1185">Reference proteome</keyword>
<feature type="transmembrane region" description="Helical" evidence="1">
    <location>
        <begin position="229"/>
        <end position="250"/>
    </location>
</feature>
<dbReference type="InterPro" id="IPR036869">
    <property type="entry name" value="J_dom_sf"/>
</dbReference>
<accession>A0AAQ3MHS3</accession>
<dbReference type="InterPro" id="IPR001623">
    <property type="entry name" value="DnaJ_domain"/>
</dbReference>
<dbReference type="EMBL" id="CP144690">
    <property type="protein sequence ID" value="WVY91486.1"/>
    <property type="molecule type" value="Genomic_DNA"/>
</dbReference>
<dbReference type="Pfam" id="PF00226">
    <property type="entry name" value="DnaJ"/>
    <property type="match status" value="1"/>
</dbReference>
<reference evidence="3 4" key="1">
    <citation type="journal article" date="2023" name="Life. Sci Alliance">
        <title>Evolutionary insights into 3D genome organization and epigenetic landscape of Vigna mungo.</title>
        <authorList>
            <person name="Junaid A."/>
            <person name="Singh B."/>
            <person name="Bhatia S."/>
        </authorList>
    </citation>
    <scope>NUCLEOTIDE SEQUENCE [LARGE SCALE GENOMIC DNA]</scope>
    <source>
        <strain evidence="3">Urdbean</strain>
    </source>
</reference>
<sequence>MNKDENDRNEKKANDIKLWGVFLFGLLGAAVTAFSLSRSQSRGASGSSFRSSFQEEAWKRYNKRLQEEYEEEVERVERIKRMQSVFNRERDKRRRSYESWRGSGGGADHQHFQRDDWYWKAEESFREHQAPYGQKVGDGDGSLKVQTMQRRKGFAIRVPWRFGDLGFWCEEKKEEGAVAREGDVMIWWRRRTWLMHEEAQRRSHLGFLGSVIWWFTIMVGHGGDALGGLAIGFTFPLVLFLGFHCFCGYLQVKGLQKVERHGDFVIFGTVDVGGAWLPAVWFRTTPYTDAEIETAFRTKAMQYHPDQNQDNREASEAKFKEVMCSYEAIQKERKNQNL</sequence>
<gene>
    <name evidence="3" type="ORF">V8G54_037000</name>
</gene>
<keyword evidence="1" id="KW-0812">Transmembrane</keyword>
<evidence type="ECO:0000313" key="3">
    <source>
        <dbReference type="EMBL" id="WVY91486.1"/>
    </source>
</evidence>
<evidence type="ECO:0000313" key="4">
    <source>
        <dbReference type="Proteomes" id="UP001374535"/>
    </source>
</evidence>
<dbReference type="Proteomes" id="UP001374535">
    <property type="component" value="Chromosome 11"/>
</dbReference>
<dbReference type="SUPFAM" id="SSF46565">
    <property type="entry name" value="Chaperone J-domain"/>
    <property type="match status" value="1"/>
</dbReference>
<protein>
    <recommendedName>
        <fullName evidence="2">J domain-containing protein</fullName>
    </recommendedName>
</protein>
<feature type="transmembrane region" description="Helical" evidence="1">
    <location>
        <begin position="205"/>
        <end position="223"/>
    </location>
</feature>
<dbReference type="PROSITE" id="PS50076">
    <property type="entry name" value="DNAJ_2"/>
    <property type="match status" value="1"/>
</dbReference>
<organism evidence="3 4">
    <name type="scientific">Vigna mungo</name>
    <name type="common">Black gram</name>
    <name type="synonym">Phaseolus mungo</name>
    <dbReference type="NCBI Taxonomy" id="3915"/>
    <lineage>
        <taxon>Eukaryota</taxon>
        <taxon>Viridiplantae</taxon>
        <taxon>Streptophyta</taxon>
        <taxon>Embryophyta</taxon>
        <taxon>Tracheophyta</taxon>
        <taxon>Spermatophyta</taxon>
        <taxon>Magnoliopsida</taxon>
        <taxon>eudicotyledons</taxon>
        <taxon>Gunneridae</taxon>
        <taxon>Pentapetalae</taxon>
        <taxon>rosids</taxon>
        <taxon>fabids</taxon>
        <taxon>Fabales</taxon>
        <taxon>Fabaceae</taxon>
        <taxon>Papilionoideae</taxon>
        <taxon>50 kb inversion clade</taxon>
        <taxon>NPAAA clade</taxon>
        <taxon>indigoferoid/millettioid clade</taxon>
        <taxon>Phaseoleae</taxon>
        <taxon>Vigna</taxon>
    </lineage>
</organism>
<feature type="domain" description="J" evidence="2">
    <location>
        <begin position="262"/>
        <end position="334"/>
    </location>
</feature>
<dbReference type="PANTHER" id="PTHR45000">
    <property type="entry name" value="CHAPERONE DNAJ-DOMAIN SUPERFAMILY PROTEIN"/>
    <property type="match status" value="1"/>
</dbReference>
<keyword evidence="1" id="KW-1133">Transmembrane helix</keyword>
<evidence type="ECO:0000259" key="2">
    <source>
        <dbReference type="PROSITE" id="PS50076"/>
    </source>
</evidence>
<dbReference type="Gene3D" id="1.10.287.110">
    <property type="entry name" value="DnaJ domain"/>
    <property type="match status" value="1"/>
</dbReference>
<dbReference type="SMART" id="SM00271">
    <property type="entry name" value="DnaJ"/>
    <property type="match status" value="1"/>
</dbReference>
<evidence type="ECO:0000256" key="1">
    <source>
        <dbReference type="SAM" id="Phobius"/>
    </source>
</evidence>
<dbReference type="PRINTS" id="PR00625">
    <property type="entry name" value="JDOMAIN"/>
</dbReference>
<dbReference type="CDD" id="cd06257">
    <property type="entry name" value="DnaJ"/>
    <property type="match status" value="1"/>
</dbReference>
<dbReference type="PANTHER" id="PTHR45000:SF4">
    <property type="entry name" value="HEAT SHOCK PROTEIN-BINDING PROTEIN"/>
    <property type="match status" value="1"/>
</dbReference>
<keyword evidence="1" id="KW-0472">Membrane</keyword>
<feature type="transmembrane region" description="Helical" evidence="1">
    <location>
        <begin position="16"/>
        <end position="36"/>
    </location>
</feature>
<name>A0AAQ3MHS3_VIGMU</name>